<dbReference type="SMART" id="SM00255">
    <property type="entry name" value="TIR"/>
    <property type="match status" value="1"/>
</dbReference>
<evidence type="ECO:0000313" key="3">
    <source>
        <dbReference type="EnsemblMetazoa" id="G28352.2:cds"/>
    </source>
</evidence>
<dbReference type="InterPro" id="IPR035897">
    <property type="entry name" value="Toll_tir_struct_dom_sf"/>
</dbReference>
<dbReference type="GO" id="GO:0007165">
    <property type="term" value="P:signal transduction"/>
    <property type="evidence" value="ECO:0007669"/>
    <property type="project" value="InterPro"/>
</dbReference>
<dbReference type="PANTHER" id="PTHR16253:SF0">
    <property type="entry name" value="TETRATRICOPEPTIDE REPEAT PROTEIN 22"/>
    <property type="match status" value="1"/>
</dbReference>
<keyword evidence="1" id="KW-1133">Transmembrane helix</keyword>
<dbReference type="EnsemblMetazoa" id="G28352.2">
    <property type="protein sequence ID" value="G28352.2:cds"/>
    <property type="gene ID" value="G28352"/>
</dbReference>
<proteinExistence type="predicted"/>
<evidence type="ECO:0000259" key="2">
    <source>
        <dbReference type="PROSITE" id="PS50104"/>
    </source>
</evidence>
<accession>A0A8W8LP44</accession>
<dbReference type="Pfam" id="PF13676">
    <property type="entry name" value="TIR_2"/>
    <property type="match status" value="1"/>
</dbReference>
<keyword evidence="4" id="KW-1185">Reference proteome</keyword>
<sequence length="376" mass="43516">MDLSPIPLPYGKTYHLFLSFCQEDEEIAFSLLQELENKYQLKCLYHLRDFKPGVHVTENILDGIEKSMKIVYLVSQKFKESQLCKMETLYGITASHKQCENSLIPVLLEPIEMPRELQTINYVDGTLDGTDKACKIYKACLFGDVSNGMPLRVIRRVEKTVWCIPVTRFSEDMTKRKRVKDEARSRQIDELCCEIVEKLNLSKFTTNYYKYNGGFWVRVWCFFVLGAPALSVLPLLVFLVIVGDITEETLAGVCSTLAIVPIVAVSIVVCCCFYLKRETLLSNITWKYLRENYKTLKVLPLIRSTEEVVILNYDTDPCKIEADSIILGFIYRNQTLLANWFGLEDFKYDRHNTYFQKKCICQYLEPSLLSDLFSDN</sequence>
<organism evidence="3 4">
    <name type="scientific">Magallana gigas</name>
    <name type="common">Pacific oyster</name>
    <name type="synonym">Crassostrea gigas</name>
    <dbReference type="NCBI Taxonomy" id="29159"/>
    <lineage>
        <taxon>Eukaryota</taxon>
        <taxon>Metazoa</taxon>
        <taxon>Spiralia</taxon>
        <taxon>Lophotrochozoa</taxon>
        <taxon>Mollusca</taxon>
        <taxon>Bivalvia</taxon>
        <taxon>Autobranchia</taxon>
        <taxon>Pteriomorphia</taxon>
        <taxon>Ostreida</taxon>
        <taxon>Ostreoidea</taxon>
        <taxon>Ostreidae</taxon>
        <taxon>Magallana</taxon>
    </lineage>
</organism>
<name>A0A8W8LP44_MAGGI</name>
<dbReference type="PROSITE" id="PS50104">
    <property type="entry name" value="TIR"/>
    <property type="match status" value="1"/>
</dbReference>
<evidence type="ECO:0000313" key="4">
    <source>
        <dbReference type="Proteomes" id="UP000005408"/>
    </source>
</evidence>
<dbReference type="Gene3D" id="3.40.50.10140">
    <property type="entry name" value="Toll/interleukin-1 receptor homology (TIR) domain"/>
    <property type="match status" value="1"/>
</dbReference>
<dbReference type="SUPFAM" id="SSF52200">
    <property type="entry name" value="Toll/Interleukin receptor TIR domain"/>
    <property type="match status" value="1"/>
</dbReference>
<dbReference type="PANTHER" id="PTHR16253">
    <property type="entry name" value="TETRATRICOPEPTIDE REPEAT PROTEIN 22"/>
    <property type="match status" value="1"/>
</dbReference>
<keyword evidence="1" id="KW-0812">Transmembrane</keyword>
<protein>
    <recommendedName>
        <fullName evidence="2">TIR domain-containing protein</fullName>
    </recommendedName>
</protein>
<reference evidence="3" key="1">
    <citation type="submission" date="2022-08" db="UniProtKB">
        <authorList>
            <consortium name="EnsemblMetazoa"/>
        </authorList>
    </citation>
    <scope>IDENTIFICATION</scope>
    <source>
        <strain evidence="3">05x7-T-G4-1.051#20</strain>
    </source>
</reference>
<feature type="transmembrane region" description="Helical" evidence="1">
    <location>
        <begin position="249"/>
        <end position="275"/>
    </location>
</feature>
<keyword evidence="1" id="KW-0472">Membrane</keyword>
<feature type="domain" description="TIR" evidence="2">
    <location>
        <begin position="12"/>
        <end position="161"/>
    </location>
</feature>
<feature type="transmembrane region" description="Helical" evidence="1">
    <location>
        <begin position="219"/>
        <end position="243"/>
    </location>
</feature>
<dbReference type="AlphaFoldDB" id="A0A8W8LP44"/>
<evidence type="ECO:0000256" key="1">
    <source>
        <dbReference type="SAM" id="Phobius"/>
    </source>
</evidence>
<dbReference type="InterPro" id="IPR000157">
    <property type="entry name" value="TIR_dom"/>
</dbReference>
<dbReference type="Proteomes" id="UP000005408">
    <property type="component" value="Unassembled WGS sequence"/>
</dbReference>
<dbReference type="InterPro" id="IPR042342">
    <property type="entry name" value="TTC22"/>
</dbReference>